<feature type="binding site" evidence="8">
    <location>
        <position position="8"/>
    </location>
    <ligand>
        <name>Mg(2+)</name>
        <dbReference type="ChEBI" id="CHEBI:18420"/>
    </ligand>
</feature>
<dbReference type="Proteomes" id="UP000829401">
    <property type="component" value="Chromosome"/>
</dbReference>
<dbReference type="EMBL" id="CP080467">
    <property type="protein sequence ID" value="UNO49684.1"/>
    <property type="molecule type" value="Genomic_DNA"/>
</dbReference>
<dbReference type="OrthoDB" id="517356at2"/>
<sequence length="126" mass="13539">MILGVGTDIVETKRIRAAIERRGQAFFDKVLGPSERQTALGYGAARQIEYVAGRFAAKEALAKAIGCGLGNLAMRHVDIILVSGQGLQIRAQAPSALADLPASDRVHVSISHEKSIAFATAIWERR</sequence>
<protein>
    <recommendedName>
        <fullName evidence="8">Holo-[acyl-carrier-protein] synthase</fullName>
        <shortName evidence="8">Holo-ACP synthase</shortName>
        <ecNumber evidence="8">2.7.8.7</ecNumber>
    </recommendedName>
    <alternativeName>
        <fullName evidence="8">4'-phosphopantetheinyl transferase AcpS</fullName>
    </alternativeName>
</protein>
<dbReference type="GO" id="GO:0006633">
    <property type="term" value="P:fatty acid biosynthetic process"/>
    <property type="evidence" value="ECO:0007669"/>
    <property type="project" value="UniProtKB-UniRule"/>
</dbReference>
<dbReference type="eggNOG" id="COG0736">
    <property type="taxonomic scope" value="Bacteria"/>
</dbReference>
<evidence type="ECO:0000256" key="7">
    <source>
        <dbReference type="ARBA" id="ARBA00023160"/>
    </source>
</evidence>
<dbReference type="GO" id="GO:0008897">
    <property type="term" value="F:holo-[acyl-carrier-protein] synthase activity"/>
    <property type="evidence" value="ECO:0007669"/>
    <property type="project" value="UniProtKB-UniRule"/>
</dbReference>
<comment type="catalytic activity">
    <reaction evidence="8">
        <text>apo-[ACP] + CoA = holo-[ACP] + adenosine 3',5'-bisphosphate + H(+)</text>
        <dbReference type="Rhea" id="RHEA:12068"/>
        <dbReference type="Rhea" id="RHEA-COMP:9685"/>
        <dbReference type="Rhea" id="RHEA-COMP:9690"/>
        <dbReference type="ChEBI" id="CHEBI:15378"/>
        <dbReference type="ChEBI" id="CHEBI:29999"/>
        <dbReference type="ChEBI" id="CHEBI:57287"/>
        <dbReference type="ChEBI" id="CHEBI:58343"/>
        <dbReference type="ChEBI" id="CHEBI:64479"/>
        <dbReference type="EC" id="2.7.8.7"/>
    </reaction>
</comment>
<evidence type="ECO:0000256" key="1">
    <source>
        <dbReference type="ARBA" id="ARBA00022516"/>
    </source>
</evidence>
<dbReference type="GO" id="GO:0000287">
    <property type="term" value="F:magnesium ion binding"/>
    <property type="evidence" value="ECO:0007669"/>
    <property type="project" value="UniProtKB-UniRule"/>
</dbReference>
<keyword evidence="4 8" id="KW-0276">Fatty acid metabolism</keyword>
<keyword evidence="3 8" id="KW-0479">Metal-binding</keyword>
<dbReference type="NCBIfam" id="TIGR00516">
    <property type="entry name" value="acpS"/>
    <property type="match status" value="1"/>
</dbReference>
<evidence type="ECO:0000313" key="10">
    <source>
        <dbReference type="Proteomes" id="UP000829401"/>
    </source>
</evidence>
<dbReference type="SUPFAM" id="SSF56214">
    <property type="entry name" value="4'-phosphopantetheinyl transferase"/>
    <property type="match status" value="1"/>
</dbReference>
<comment type="similarity">
    <text evidence="8">Belongs to the P-Pant transferase superfamily. AcpS family.</text>
</comment>
<evidence type="ECO:0000313" key="9">
    <source>
        <dbReference type="EMBL" id="UNO49684.1"/>
    </source>
</evidence>
<evidence type="ECO:0000256" key="3">
    <source>
        <dbReference type="ARBA" id="ARBA00022723"/>
    </source>
</evidence>
<organism evidence="9 10">
    <name type="scientific">Alicyclobacillus acidoterrestris (strain ATCC 49025 / DSM 3922 / CIP 106132 / NCIMB 13137 / GD3B)</name>
    <dbReference type="NCBI Taxonomy" id="1356854"/>
    <lineage>
        <taxon>Bacteria</taxon>
        <taxon>Bacillati</taxon>
        <taxon>Bacillota</taxon>
        <taxon>Bacilli</taxon>
        <taxon>Bacillales</taxon>
        <taxon>Alicyclobacillaceae</taxon>
        <taxon>Alicyclobacillus</taxon>
    </lineage>
</organism>
<comment type="cofactor">
    <cofactor evidence="8">
        <name>Mg(2+)</name>
        <dbReference type="ChEBI" id="CHEBI:18420"/>
    </cofactor>
</comment>
<accession>T0BTP3</accession>
<comment type="subcellular location">
    <subcellularLocation>
        <location evidence="8">Cytoplasm</location>
    </subcellularLocation>
</comment>
<dbReference type="InterPro" id="IPR037143">
    <property type="entry name" value="4-PPantetheinyl_Trfase_dom_sf"/>
</dbReference>
<keyword evidence="10" id="KW-1185">Reference proteome</keyword>
<evidence type="ECO:0000256" key="5">
    <source>
        <dbReference type="ARBA" id="ARBA00022842"/>
    </source>
</evidence>
<dbReference type="InterPro" id="IPR002582">
    <property type="entry name" value="ACPS"/>
</dbReference>
<dbReference type="AlphaFoldDB" id="T0BTP3"/>
<dbReference type="InterPro" id="IPR008278">
    <property type="entry name" value="4-PPantetheinyl_Trfase_dom"/>
</dbReference>
<evidence type="ECO:0000256" key="2">
    <source>
        <dbReference type="ARBA" id="ARBA00022679"/>
    </source>
</evidence>
<keyword evidence="6 8" id="KW-0443">Lipid metabolism</keyword>
<dbReference type="Gene3D" id="3.90.470.20">
    <property type="entry name" value="4'-phosphopantetheinyl transferase domain"/>
    <property type="match status" value="1"/>
</dbReference>
<dbReference type="HAMAP" id="MF_00101">
    <property type="entry name" value="AcpS"/>
    <property type="match status" value="1"/>
</dbReference>
<name>T0BTP3_ALIAG</name>
<dbReference type="Pfam" id="PF01648">
    <property type="entry name" value="ACPS"/>
    <property type="match status" value="1"/>
</dbReference>
<dbReference type="STRING" id="1356854.N007_11640"/>
<evidence type="ECO:0000256" key="8">
    <source>
        <dbReference type="HAMAP-Rule" id="MF_00101"/>
    </source>
</evidence>
<evidence type="ECO:0000256" key="4">
    <source>
        <dbReference type="ARBA" id="ARBA00022832"/>
    </source>
</evidence>
<gene>
    <name evidence="8 9" type="primary">acpS</name>
    <name evidence="9" type="ORF">K1I37_03865</name>
</gene>
<comment type="function">
    <text evidence="8">Transfers the 4'-phosphopantetheine moiety from coenzyme A to a Ser of acyl-carrier-protein.</text>
</comment>
<accession>A0A9E6ZUZ9</accession>
<proteinExistence type="inferred from homology"/>
<evidence type="ECO:0000256" key="6">
    <source>
        <dbReference type="ARBA" id="ARBA00023098"/>
    </source>
</evidence>
<dbReference type="InterPro" id="IPR004568">
    <property type="entry name" value="Ppantetheine-prot_Trfase_dom"/>
</dbReference>
<keyword evidence="7 8" id="KW-0275">Fatty acid biosynthesis</keyword>
<keyword evidence="2 8" id="KW-0808">Transferase</keyword>
<keyword evidence="1 8" id="KW-0444">Lipid biosynthesis</keyword>
<keyword evidence="8" id="KW-0963">Cytoplasm</keyword>
<dbReference type="EC" id="2.7.8.7" evidence="8"/>
<feature type="binding site" evidence="8">
    <location>
        <position position="59"/>
    </location>
    <ligand>
        <name>Mg(2+)</name>
        <dbReference type="ChEBI" id="CHEBI:18420"/>
    </ligand>
</feature>
<keyword evidence="5 8" id="KW-0460">Magnesium</keyword>
<dbReference type="GO" id="GO:0005737">
    <property type="term" value="C:cytoplasm"/>
    <property type="evidence" value="ECO:0007669"/>
    <property type="project" value="UniProtKB-SubCell"/>
</dbReference>
<reference evidence="10" key="1">
    <citation type="journal article" date="2022" name="G3 (Bethesda)">
        <title>Unveiling the complete genome sequence of Alicyclobacillus acidoterrestris DSM 3922T, a taint-producing strain.</title>
        <authorList>
            <person name="Leonardo I.C."/>
            <person name="Barreto Crespo M.T."/>
            <person name="Gaspar F.B."/>
        </authorList>
    </citation>
    <scope>NUCLEOTIDE SEQUENCE [LARGE SCALE GENOMIC DNA]</scope>
    <source>
        <strain evidence="10">DSM 3922</strain>
    </source>
</reference>
<dbReference type="KEGG" id="aaco:K1I37_03865"/>
<dbReference type="NCBIfam" id="TIGR00556">
    <property type="entry name" value="pantethn_trn"/>
    <property type="match status" value="1"/>
</dbReference>
<dbReference type="RefSeq" id="WP_021297376.1">
    <property type="nucleotide sequence ID" value="NZ_AURB01000151.1"/>
</dbReference>